<proteinExistence type="inferred from homology"/>
<organism evidence="12">
    <name type="scientific">Spongospora subterranea</name>
    <dbReference type="NCBI Taxonomy" id="70186"/>
    <lineage>
        <taxon>Eukaryota</taxon>
        <taxon>Sar</taxon>
        <taxon>Rhizaria</taxon>
        <taxon>Endomyxa</taxon>
        <taxon>Phytomyxea</taxon>
        <taxon>Plasmodiophorida</taxon>
        <taxon>Plasmodiophoridae</taxon>
        <taxon>Spongospora</taxon>
    </lineage>
</organism>
<keyword evidence="6 10" id="KW-1133">Transmembrane helix</keyword>
<feature type="transmembrane region" description="Helical" evidence="10">
    <location>
        <begin position="283"/>
        <end position="299"/>
    </location>
</feature>
<dbReference type="GO" id="GO:0006886">
    <property type="term" value="P:intracellular protein transport"/>
    <property type="evidence" value="ECO:0007669"/>
    <property type="project" value="InterPro"/>
</dbReference>
<evidence type="ECO:0000256" key="9">
    <source>
        <dbReference type="ARBA" id="ARBA00023136"/>
    </source>
</evidence>
<dbReference type="SMART" id="SM00397">
    <property type="entry name" value="t_SNARE"/>
    <property type="match status" value="1"/>
</dbReference>
<feature type="domain" description="T-SNARE coiled-coil homology" evidence="11">
    <location>
        <begin position="208"/>
        <end position="270"/>
    </location>
</feature>
<evidence type="ECO:0000256" key="7">
    <source>
        <dbReference type="ARBA" id="ARBA00023034"/>
    </source>
</evidence>
<evidence type="ECO:0000256" key="6">
    <source>
        <dbReference type="ARBA" id="ARBA00022989"/>
    </source>
</evidence>
<comment type="similarity">
    <text evidence="2">Belongs to the syntaxin family.</text>
</comment>
<dbReference type="SUPFAM" id="SSF47661">
    <property type="entry name" value="t-snare proteins"/>
    <property type="match status" value="1"/>
</dbReference>
<keyword evidence="3" id="KW-0813">Transport</keyword>
<keyword evidence="9 10" id="KW-0472">Membrane</keyword>
<dbReference type="PANTHER" id="PTHR19957">
    <property type="entry name" value="SYNTAXIN"/>
    <property type="match status" value="1"/>
</dbReference>
<evidence type="ECO:0000256" key="8">
    <source>
        <dbReference type="ARBA" id="ARBA00023054"/>
    </source>
</evidence>
<dbReference type="GO" id="GO:0000149">
    <property type="term" value="F:SNARE binding"/>
    <property type="evidence" value="ECO:0007669"/>
    <property type="project" value="TreeGrafter"/>
</dbReference>
<reference evidence="12" key="1">
    <citation type="submission" date="2015-04" db="EMBL/GenBank/DDBJ databases">
        <title>The genome sequence of the plant pathogenic Rhizarian Plasmodiophora brassicae reveals insights in its biotrophic life cycle and the origin of chitin synthesis.</title>
        <authorList>
            <person name="Schwelm A."/>
            <person name="Fogelqvist J."/>
            <person name="Knaust A."/>
            <person name="Julke S."/>
            <person name="Lilja T."/>
            <person name="Dhandapani V."/>
            <person name="Bonilla-Rosso G."/>
            <person name="Karlsson M."/>
            <person name="Shevchenko A."/>
            <person name="Choi S.R."/>
            <person name="Kim H.G."/>
            <person name="Park J.Y."/>
            <person name="Lim Y.P."/>
            <person name="Ludwig-Muller J."/>
            <person name="Dixelius C."/>
        </authorList>
    </citation>
    <scope>NUCLEOTIDE SEQUENCE</scope>
    <source>
        <tissue evidence="12">Potato root galls</tissue>
    </source>
</reference>
<dbReference type="InterPro" id="IPR010989">
    <property type="entry name" value="SNARE"/>
</dbReference>
<comment type="subcellular location">
    <subcellularLocation>
        <location evidence="1">Golgi apparatus membrane</location>
        <topology evidence="1">Single-pass type IV membrane protein</topology>
    </subcellularLocation>
</comment>
<evidence type="ECO:0000256" key="3">
    <source>
        <dbReference type="ARBA" id="ARBA00022448"/>
    </source>
</evidence>
<protein>
    <recommendedName>
        <fullName evidence="11">t-SNARE coiled-coil homology domain-containing protein</fullName>
    </recommendedName>
</protein>
<dbReference type="Pfam" id="PF05739">
    <property type="entry name" value="SNARE"/>
    <property type="match status" value="1"/>
</dbReference>
<dbReference type="InterPro" id="IPR006012">
    <property type="entry name" value="Syntaxin/epimorphin_CS"/>
</dbReference>
<evidence type="ECO:0000256" key="10">
    <source>
        <dbReference type="SAM" id="Phobius"/>
    </source>
</evidence>
<keyword evidence="5" id="KW-0653">Protein transport</keyword>
<dbReference type="AlphaFoldDB" id="A0A0H5R9D7"/>
<evidence type="ECO:0000256" key="2">
    <source>
        <dbReference type="ARBA" id="ARBA00009063"/>
    </source>
</evidence>
<keyword evidence="4 10" id="KW-0812">Transmembrane</keyword>
<dbReference type="GO" id="GO:0000139">
    <property type="term" value="C:Golgi membrane"/>
    <property type="evidence" value="ECO:0007669"/>
    <property type="project" value="UniProtKB-SubCell"/>
</dbReference>
<dbReference type="PROSITE" id="PS50192">
    <property type="entry name" value="T_SNARE"/>
    <property type="match status" value="1"/>
</dbReference>
<sequence length="301" mass="33957">MACRNLTARFTAERQHWRSFGATLDGNAEPDGDEDGLLSNGYNAGLGSGGPPVWVDIVEEIENNLVDINKGITALAELHNKRLKVSFSDDEQEQDKTIDAKAQAITSFFRKSEAKLKRIATIGNLSATSLSQEEKTVRLNVMRSLGAKLQNSSKQFRNMQKDFLLRLQGRNDSTNKFFDEDDTRRRSFEEGLDTGFTESQLVQLEEAKSSTDEREREIAQIAQSINDLAMIFRELSILVVEQGSVLDRIDYNVEQSMQQVKAGTTELLKAEEYQKRGKTTCCIVILFMACLICILILIFRR</sequence>
<evidence type="ECO:0000313" key="12">
    <source>
        <dbReference type="EMBL" id="CRZ10738.1"/>
    </source>
</evidence>
<evidence type="ECO:0000259" key="11">
    <source>
        <dbReference type="PROSITE" id="PS50192"/>
    </source>
</evidence>
<dbReference type="InterPro" id="IPR000727">
    <property type="entry name" value="T_SNARE_dom"/>
</dbReference>
<evidence type="ECO:0000256" key="1">
    <source>
        <dbReference type="ARBA" id="ARBA00004409"/>
    </source>
</evidence>
<dbReference type="GO" id="GO:0031201">
    <property type="term" value="C:SNARE complex"/>
    <property type="evidence" value="ECO:0007669"/>
    <property type="project" value="TreeGrafter"/>
</dbReference>
<keyword evidence="7" id="KW-0333">Golgi apparatus</keyword>
<dbReference type="PANTHER" id="PTHR19957:SF83">
    <property type="entry name" value="SYNTAXIN-16"/>
    <property type="match status" value="1"/>
</dbReference>
<keyword evidence="8" id="KW-0175">Coiled coil</keyword>
<dbReference type="GO" id="GO:0005484">
    <property type="term" value="F:SNAP receptor activity"/>
    <property type="evidence" value="ECO:0007669"/>
    <property type="project" value="InterPro"/>
</dbReference>
<accession>A0A0H5R9D7</accession>
<dbReference type="CDD" id="cd15845">
    <property type="entry name" value="SNARE_syntaxin16"/>
    <property type="match status" value="1"/>
</dbReference>
<evidence type="ECO:0000256" key="5">
    <source>
        <dbReference type="ARBA" id="ARBA00022927"/>
    </source>
</evidence>
<dbReference type="Gene3D" id="1.20.58.70">
    <property type="match status" value="1"/>
</dbReference>
<dbReference type="GO" id="GO:0048278">
    <property type="term" value="P:vesicle docking"/>
    <property type="evidence" value="ECO:0007669"/>
    <property type="project" value="TreeGrafter"/>
</dbReference>
<dbReference type="InterPro" id="IPR045242">
    <property type="entry name" value="Syntaxin"/>
</dbReference>
<dbReference type="PROSITE" id="PS00914">
    <property type="entry name" value="SYNTAXIN"/>
    <property type="match status" value="1"/>
</dbReference>
<dbReference type="EMBL" id="HACM01010296">
    <property type="protein sequence ID" value="CRZ10738.1"/>
    <property type="molecule type" value="Transcribed_RNA"/>
</dbReference>
<evidence type="ECO:0000256" key="4">
    <source>
        <dbReference type="ARBA" id="ARBA00022692"/>
    </source>
</evidence>
<dbReference type="GO" id="GO:0006906">
    <property type="term" value="P:vesicle fusion"/>
    <property type="evidence" value="ECO:0007669"/>
    <property type="project" value="TreeGrafter"/>
</dbReference>
<name>A0A0H5R9D7_9EUKA</name>